<evidence type="ECO:0000259" key="4">
    <source>
        <dbReference type="PROSITE" id="PS50043"/>
    </source>
</evidence>
<dbReference type="CDD" id="cd06170">
    <property type="entry name" value="LuxR_C_like"/>
    <property type="match status" value="1"/>
</dbReference>
<dbReference type="SMART" id="SM00421">
    <property type="entry name" value="HTH_LUXR"/>
    <property type="match status" value="1"/>
</dbReference>
<evidence type="ECO:0000313" key="5">
    <source>
        <dbReference type="EMBL" id="RNL40146.1"/>
    </source>
</evidence>
<dbReference type="Pfam" id="PF00196">
    <property type="entry name" value="GerE"/>
    <property type="match status" value="1"/>
</dbReference>
<feature type="domain" description="HTH luxR-type" evidence="4">
    <location>
        <begin position="197"/>
        <end position="262"/>
    </location>
</feature>
<evidence type="ECO:0000256" key="2">
    <source>
        <dbReference type="ARBA" id="ARBA00023125"/>
    </source>
</evidence>
<keyword evidence="3" id="KW-0804">Transcription</keyword>
<organism evidence="5 6">
    <name type="scientific">Adlercreutzia equolifaciens subsp. celatus DSM 18785</name>
    <dbReference type="NCBI Taxonomy" id="1121021"/>
    <lineage>
        <taxon>Bacteria</taxon>
        <taxon>Bacillati</taxon>
        <taxon>Actinomycetota</taxon>
        <taxon>Coriobacteriia</taxon>
        <taxon>Eggerthellales</taxon>
        <taxon>Eggerthellaceae</taxon>
        <taxon>Adlercreutzia</taxon>
    </lineage>
</organism>
<dbReference type="AlphaFoldDB" id="A0A3N0B0K9"/>
<keyword evidence="6" id="KW-1185">Reference proteome</keyword>
<dbReference type="Gene3D" id="1.10.10.10">
    <property type="entry name" value="Winged helix-like DNA-binding domain superfamily/Winged helix DNA-binding domain"/>
    <property type="match status" value="1"/>
</dbReference>
<name>A0A3N0B0K9_9ACTN</name>
<dbReference type="Pfam" id="PF01590">
    <property type="entry name" value="GAF"/>
    <property type="match status" value="1"/>
</dbReference>
<gene>
    <name evidence="5" type="ORF">DMP10_00900</name>
</gene>
<dbReference type="InterPro" id="IPR003018">
    <property type="entry name" value="GAF"/>
</dbReference>
<dbReference type="InterPro" id="IPR000792">
    <property type="entry name" value="Tscrpt_reg_LuxR_C"/>
</dbReference>
<dbReference type="PANTHER" id="PTHR44688">
    <property type="entry name" value="DNA-BINDING TRANSCRIPTIONAL ACTIVATOR DEVR_DOSR"/>
    <property type="match status" value="1"/>
</dbReference>
<dbReference type="InterPro" id="IPR036388">
    <property type="entry name" value="WH-like_DNA-bd_sf"/>
</dbReference>
<dbReference type="PANTHER" id="PTHR44688:SF16">
    <property type="entry name" value="DNA-BINDING TRANSCRIPTIONAL ACTIVATOR DEVR_DOSR"/>
    <property type="match status" value="1"/>
</dbReference>
<dbReference type="SUPFAM" id="SSF46894">
    <property type="entry name" value="C-terminal effector domain of the bipartite response regulators"/>
    <property type="match status" value="1"/>
</dbReference>
<evidence type="ECO:0000256" key="1">
    <source>
        <dbReference type="ARBA" id="ARBA00023015"/>
    </source>
</evidence>
<evidence type="ECO:0000313" key="6">
    <source>
        <dbReference type="Proteomes" id="UP000278327"/>
    </source>
</evidence>
<comment type="caution">
    <text evidence="5">The sequence shown here is derived from an EMBL/GenBank/DDBJ whole genome shotgun (WGS) entry which is preliminary data.</text>
</comment>
<protein>
    <recommendedName>
        <fullName evidence="4">HTH luxR-type domain-containing protein</fullName>
    </recommendedName>
</protein>
<dbReference type="Proteomes" id="UP000278327">
    <property type="component" value="Unassembled WGS sequence"/>
</dbReference>
<proteinExistence type="predicted"/>
<dbReference type="EMBL" id="QICA01000001">
    <property type="protein sequence ID" value="RNL40146.1"/>
    <property type="molecule type" value="Genomic_DNA"/>
</dbReference>
<reference evidence="5 6" key="1">
    <citation type="journal article" date="2019" name="Microbiol. Resour. Announc.">
        <title>Draft Genome Sequences of Type Strains of Gordonibacter faecihominis, Paraeggerthella hongkongensis, Parvibacter caecicola,Slackia equolifaciens, Slackia faecicanis, and Slackia isoflavoniconvertens.</title>
        <authorList>
            <person name="Danylec N."/>
            <person name="Stoll D.A."/>
            <person name="Dotsch A."/>
            <person name="Huch M."/>
        </authorList>
    </citation>
    <scope>NUCLEOTIDE SEQUENCE [LARGE SCALE GENOMIC DNA]</scope>
    <source>
        <strain evidence="5 6">DSM 18785</strain>
    </source>
</reference>
<dbReference type="PROSITE" id="PS50043">
    <property type="entry name" value="HTH_LUXR_2"/>
    <property type="match status" value="1"/>
</dbReference>
<dbReference type="PRINTS" id="PR00038">
    <property type="entry name" value="HTHLUXR"/>
</dbReference>
<sequence>MHIQKGAIVTDETLWHKLDDIIFGIYQAENIRDLRLSFLNEMVRIIPHDISFFDLKGRRKGKEIFFDPVTLTIDKGTLGRYYSDYIEKDYTSWATSQMEDIVVYRDSDFISDDARQRSVLYREWLQPMGIVYGCGINVFSHGIGFGTVAFGRSRNAGDFTDDELEILSIVARHLSERFYQLHPTGVSYAAQPDQHQSFEDTFNLTPREREICAMVCDGLLPAQIGAELTITVNTVNRHIANIYKKTGVDSRSALLRKVLHSLGRNTLFE</sequence>
<keyword evidence="2" id="KW-0238">DNA-binding</keyword>
<evidence type="ECO:0000256" key="3">
    <source>
        <dbReference type="ARBA" id="ARBA00023163"/>
    </source>
</evidence>
<accession>A0A3N0B0K9</accession>
<keyword evidence="1" id="KW-0805">Transcription regulation</keyword>
<dbReference type="InterPro" id="IPR016032">
    <property type="entry name" value="Sig_transdc_resp-reg_C-effctor"/>
</dbReference>
<dbReference type="GO" id="GO:0006355">
    <property type="term" value="P:regulation of DNA-templated transcription"/>
    <property type="evidence" value="ECO:0007669"/>
    <property type="project" value="InterPro"/>
</dbReference>
<dbReference type="GO" id="GO:0003677">
    <property type="term" value="F:DNA binding"/>
    <property type="evidence" value="ECO:0007669"/>
    <property type="project" value="UniProtKB-KW"/>
</dbReference>